<evidence type="ECO:0000313" key="4">
    <source>
        <dbReference type="Proteomes" id="UP000001881"/>
    </source>
</evidence>
<dbReference type="HOGENOM" id="CLU_305468_0_0_1"/>
<feature type="compositionally biased region" description="Polar residues" evidence="2">
    <location>
        <begin position="1"/>
        <end position="12"/>
    </location>
</feature>
<feature type="region of interest" description="Disordered" evidence="2">
    <location>
        <begin position="758"/>
        <end position="971"/>
    </location>
</feature>
<feature type="compositionally biased region" description="Acidic residues" evidence="2">
    <location>
        <begin position="117"/>
        <end position="131"/>
    </location>
</feature>
<feature type="compositionally biased region" description="Low complexity" evidence="2">
    <location>
        <begin position="30"/>
        <end position="40"/>
    </location>
</feature>
<feature type="compositionally biased region" description="Low complexity" evidence="2">
    <location>
        <begin position="180"/>
        <end position="194"/>
    </location>
</feature>
<feature type="compositionally biased region" description="Basic and acidic residues" evidence="2">
    <location>
        <begin position="291"/>
        <end position="329"/>
    </location>
</feature>
<feature type="compositionally biased region" description="Basic and acidic residues" evidence="2">
    <location>
        <begin position="955"/>
        <end position="971"/>
    </location>
</feature>
<dbReference type="AlphaFoldDB" id="F7WB86"/>
<name>F7WB86_SORMK</name>
<feature type="compositionally biased region" description="Pro residues" evidence="2">
    <location>
        <begin position="256"/>
        <end position="265"/>
    </location>
</feature>
<dbReference type="Proteomes" id="UP000001881">
    <property type="component" value="Unassembled WGS sequence"/>
</dbReference>
<sequence length="971" mass="106684">MKSPPSSVQNPDSPERGRQRTRGPRIVSKSGTDNRNNNNNPPGPDSRRSYGAPPPTPRLLPHRDRSTIGLDPFTTPPPPAGLGLDSDPRLDSILADILDFHRQVAASRGTRNSPISIEEEVEEEEEEEEGEVIARSYGGLPPPAPFRPSHRSSSPLPPGFPTDFAPGLAELVVSTARAANLAAASRGTRSNPIPIEEEENRPSGFSEEITTSAARFLRDIDSSRPSVRGPGPAPSQQESHIQHPWVSSGLHVPQPFHFPLPPPAPGSFGQKMPMPRGFKRPFQRMSNSKANDNKGKKEERKPEKKSDMRTKRFVAELHEKDQMAKEQRLIREGRDPYSVQIYENSCRENGYVLRQFMCRISTTDGFDYGMGMKTLPACLVEDKECWRALDVWGIGPTKPGPQGQRQNGNGNGKRNFDVWVEEGYIRGAVLCVADGRNKCRGVVVRYRLLLDEEVVKSVKEGEGLDICFDAMGVNRNKWKEGVLGLKVFDFLRPGLADKELQSALGDATRDTLDLADNVNVIQMHGGAGPSISGDVEYPIDSRMRRYLDMEENVKRLAMRLGYEQVAEEQKPMGTRWVLEFHRDSLDRLRETLDELMLEKADEDMSNEERRKQAFERAALEDGKLIKHAGAFGGAEYLEDVKGGIDAVDDFMVIVSGSDEDGYKTRTRDDGGYRPMPTMKLPLPIRNRETAEYGSFGSLEKATFSSLGNGSSNGKKPATNRGVIFYSAASHEPYGTRSGGATLDSSSSSSRKSAAKRGVRFYSASSPESDEGGGAILDSSSSSKRPATNHRGVRFYSTSSPTVSDEGGCAILDSSSSSSGSREVKEDARLKLDQMGEYTFDDDGGYTSESQTPESKKSVLVENVNVVDTEAEVSLDLDEKKDVGDGKTGENNQDDEADENNKDVKADEDDRDDKTDENNPPPNGNTGENNLPRHAETDGASVGHALLDLLRANRTSRPDSENEAKNDDAEVD</sequence>
<keyword evidence="1" id="KW-0175">Coiled coil</keyword>
<organism evidence="3 4">
    <name type="scientific">Sordaria macrospora (strain ATCC MYA-333 / DSM 997 / K(L3346) / K-hell)</name>
    <dbReference type="NCBI Taxonomy" id="771870"/>
    <lineage>
        <taxon>Eukaryota</taxon>
        <taxon>Fungi</taxon>
        <taxon>Dikarya</taxon>
        <taxon>Ascomycota</taxon>
        <taxon>Pezizomycotina</taxon>
        <taxon>Sordariomycetes</taxon>
        <taxon>Sordariomycetidae</taxon>
        <taxon>Sordariales</taxon>
        <taxon>Sordariaceae</taxon>
        <taxon>Sordaria</taxon>
    </lineage>
</organism>
<dbReference type="VEuPathDB" id="FungiDB:SMAC_09093"/>
<evidence type="ECO:0000313" key="3">
    <source>
        <dbReference type="EMBL" id="CCC05419.1"/>
    </source>
</evidence>
<feature type="region of interest" description="Disordered" evidence="2">
    <location>
        <begin position="1"/>
        <end position="87"/>
    </location>
</feature>
<feature type="region of interest" description="Disordered" evidence="2">
    <location>
        <begin position="734"/>
        <end position="753"/>
    </location>
</feature>
<dbReference type="EMBL" id="CABT02000071">
    <property type="protein sequence ID" value="CCC05419.1"/>
    <property type="molecule type" value="Genomic_DNA"/>
</dbReference>
<reference evidence="3 4" key="1">
    <citation type="journal article" date="2010" name="PLoS Genet.">
        <title>De novo assembly of a 40 Mb eukaryotic genome from short sequence reads: Sordaria macrospora, a model organism for fungal morphogenesis.</title>
        <authorList>
            <person name="Nowrousian M."/>
            <person name="Stajich J."/>
            <person name="Chu M."/>
            <person name="Engh I."/>
            <person name="Espagne E."/>
            <person name="Halliday K."/>
            <person name="Kamerewerd J."/>
            <person name="Kempken F."/>
            <person name="Knab B."/>
            <person name="Kuo H.C."/>
            <person name="Osiewacz H.D."/>
            <person name="Poeggeler S."/>
            <person name="Read N."/>
            <person name="Seiler S."/>
            <person name="Smith K."/>
            <person name="Zickler D."/>
            <person name="Kueck U."/>
            <person name="Freitag M."/>
        </authorList>
    </citation>
    <scope>NUCLEOTIDE SEQUENCE [LARGE SCALE GENOMIC DNA]</scope>
    <source>
        <strain evidence="4">ATCC MYA-333 / DSM 997 / K(L3346) / K-hell</strain>
        <tissue evidence="3">Mycelium</tissue>
    </source>
</reference>
<proteinExistence type="predicted"/>
<feature type="region of interest" description="Disordered" evidence="2">
    <location>
        <begin position="180"/>
        <end position="329"/>
    </location>
</feature>
<dbReference type="OrthoDB" id="10373634at2759"/>
<keyword evidence="4" id="KW-1185">Reference proteome</keyword>
<dbReference type="InParanoid" id="F7WB86"/>
<gene>
    <name evidence="3" type="ORF">SMAC_09093</name>
</gene>
<accession>F7WB86</accession>
<protein>
    <submittedName>
        <fullName evidence="3">WGS project CABT00000000 data, contig 2.71</fullName>
    </submittedName>
</protein>
<feature type="region of interest" description="Disordered" evidence="2">
    <location>
        <begin position="106"/>
        <end position="161"/>
    </location>
</feature>
<feature type="compositionally biased region" description="Basic and acidic residues" evidence="2">
    <location>
        <begin position="876"/>
        <end position="887"/>
    </location>
</feature>
<evidence type="ECO:0000256" key="1">
    <source>
        <dbReference type="SAM" id="Coils"/>
    </source>
</evidence>
<feature type="coiled-coil region" evidence="1">
    <location>
        <begin position="578"/>
        <end position="617"/>
    </location>
</feature>
<evidence type="ECO:0000256" key="2">
    <source>
        <dbReference type="SAM" id="MobiDB-lite"/>
    </source>
</evidence>
<comment type="caution">
    <text evidence="3">The sequence shown here is derived from an EMBL/GenBank/DDBJ whole genome shotgun (WGS) entry which is preliminary data.</text>
</comment>
<feature type="compositionally biased region" description="Basic and acidic residues" evidence="2">
    <location>
        <begin position="821"/>
        <end position="833"/>
    </location>
</feature>
<dbReference type="eggNOG" id="ENOG502RJ2G">
    <property type="taxonomic scope" value="Eukaryota"/>
</dbReference>